<dbReference type="OrthoDB" id="9800955at2"/>
<dbReference type="AlphaFoldDB" id="A0A089MMQ7"/>
<dbReference type="GO" id="GO:0005576">
    <property type="term" value="C:extracellular region"/>
    <property type="evidence" value="ECO:0007669"/>
    <property type="project" value="TreeGrafter"/>
</dbReference>
<evidence type="ECO:0000256" key="6">
    <source>
        <dbReference type="ARBA" id="ARBA00023326"/>
    </source>
</evidence>
<dbReference type="EMBL" id="CP009285">
    <property type="protein sequence ID" value="AIQ57804.1"/>
    <property type="molecule type" value="Genomic_DNA"/>
</dbReference>
<name>A0A089MMQ7_PAEBO</name>
<dbReference type="InterPro" id="IPR017853">
    <property type="entry name" value="GH"/>
</dbReference>
<accession>A0A089MMQ7</accession>
<evidence type="ECO:0000313" key="11">
    <source>
        <dbReference type="Proteomes" id="UP000029518"/>
    </source>
</evidence>
<feature type="domain" description="Glycoside hydrolase family 5" evidence="9">
    <location>
        <begin position="62"/>
        <end position="347"/>
    </location>
</feature>
<evidence type="ECO:0000256" key="1">
    <source>
        <dbReference type="ARBA" id="ARBA00005641"/>
    </source>
</evidence>
<dbReference type="GO" id="GO:0008422">
    <property type="term" value="F:beta-glucosidase activity"/>
    <property type="evidence" value="ECO:0007669"/>
    <property type="project" value="TreeGrafter"/>
</dbReference>
<dbReference type="SUPFAM" id="SSF51445">
    <property type="entry name" value="(Trans)glycosidases"/>
    <property type="match status" value="1"/>
</dbReference>
<evidence type="ECO:0000256" key="5">
    <source>
        <dbReference type="ARBA" id="ARBA00023295"/>
    </source>
</evidence>
<gene>
    <name evidence="10" type="ORF">PBOR_13330</name>
</gene>
<dbReference type="PROSITE" id="PS00659">
    <property type="entry name" value="GLYCOSYL_HYDROL_F5"/>
    <property type="match status" value="1"/>
</dbReference>
<proteinExistence type="inferred from homology"/>
<comment type="similarity">
    <text evidence="1 7">Belongs to the glycosyl hydrolase 5 (cellulase A) family.</text>
</comment>
<dbReference type="GO" id="GO:0009986">
    <property type="term" value="C:cell surface"/>
    <property type="evidence" value="ECO:0007669"/>
    <property type="project" value="TreeGrafter"/>
</dbReference>
<keyword evidence="11" id="KW-1185">Reference proteome</keyword>
<keyword evidence="6" id="KW-0624">Polysaccharide degradation</keyword>
<dbReference type="RefSeq" id="WP_042212117.1">
    <property type="nucleotide sequence ID" value="NZ_CP009285.1"/>
</dbReference>
<keyword evidence="8" id="KW-0732">Signal</keyword>
<evidence type="ECO:0000256" key="4">
    <source>
        <dbReference type="ARBA" id="ARBA00023277"/>
    </source>
</evidence>
<dbReference type="Pfam" id="PF00150">
    <property type="entry name" value="Cellulase"/>
    <property type="match status" value="1"/>
</dbReference>
<dbReference type="InterPro" id="IPR018087">
    <property type="entry name" value="Glyco_hydro_5_CS"/>
</dbReference>
<keyword evidence="4" id="KW-0119">Carbohydrate metabolism</keyword>
<dbReference type="Proteomes" id="UP000029518">
    <property type="component" value="Chromosome"/>
</dbReference>
<evidence type="ECO:0000256" key="7">
    <source>
        <dbReference type="RuleBase" id="RU361153"/>
    </source>
</evidence>
<evidence type="ECO:0000256" key="3">
    <source>
        <dbReference type="ARBA" id="ARBA00023001"/>
    </source>
</evidence>
<feature type="chain" id="PRO_5038508223" description="Glycoside hydrolase family 5 domain-containing protein" evidence="8">
    <location>
        <begin position="31"/>
        <end position="373"/>
    </location>
</feature>
<dbReference type="Gene3D" id="3.20.20.80">
    <property type="entry name" value="Glycosidases"/>
    <property type="match status" value="1"/>
</dbReference>
<evidence type="ECO:0000313" key="10">
    <source>
        <dbReference type="EMBL" id="AIQ57804.1"/>
    </source>
</evidence>
<dbReference type="HOGENOM" id="CLU_753718_0_0_9"/>
<evidence type="ECO:0000256" key="2">
    <source>
        <dbReference type="ARBA" id="ARBA00022801"/>
    </source>
</evidence>
<organism evidence="10 11">
    <name type="scientific">Paenibacillus borealis</name>
    <dbReference type="NCBI Taxonomy" id="160799"/>
    <lineage>
        <taxon>Bacteria</taxon>
        <taxon>Bacillati</taxon>
        <taxon>Bacillota</taxon>
        <taxon>Bacilli</taxon>
        <taxon>Bacillales</taxon>
        <taxon>Paenibacillaceae</taxon>
        <taxon>Paenibacillus</taxon>
    </lineage>
</organism>
<feature type="signal peptide" evidence="8">
    <location>
        <begin position="1"/>
        <end position="30"/>
    </location>
</feature>
<reference evidence="10" key="1">
    <citation type="submission" date="2014-08" db="EMBL/GenBank/DDBJ databases">
        <title>Comparative genomics of the Paenibacillus odorifer group.</title>
        <authorList>
            <person name="den Bakker H.C."/>
            <person name="Tsai Y.-C.Y.-C."/>
            <person name="Martin N."/>
            <person name="Korlach J."/>
            <person name="Wiedmann M."/>
        </authorList>
    </citation>
    <scope>NUCLEOTIDE SEQUENCE [LARGE SCALE GENOMIC DNA]</scope>
    <source>
        <strain evidence="10">DSM 13188</strain>
    </source>
</reference>
<keyword evidence="5 7" id="KW-0326">Glycosidase</keyword>
<evidence type="ECO:0000256" key="8">
    <source>
        <dbReference type="SAM" id="SignalP"/>
    </source>
</evidence>
<keyword evidence="3" id="KW-0136">Cellulose degradation</keyword>
<protein>
    <recommendedName>
        <fullName evidence="9">Glycoside hydrolase family 5 domain-containing protein</fullName>
    </recommendedName>
</protein>
<keyword evidence="2 7" id="KW-0378">Hydrolase</keyword>
<sequence length="373" mass="41216">MRFPTSFKSAMIWPVCAILLISLLTGGASAKAEASSGAAVSTPLTAKEMAGLMGRGTNLGNTFEGNWNSQSYEDVKAAVDAFIAAGYTNIRIPVNWGGRGDKYASTADEAGHFSFSAPNVATVKRLVDYVLKDVNVQRANAGKPPIILIVNAHHEEWAMNAVQGEPAFETNMQRLETIWTGIAELFKDEPDTLVFELFNEPHLSLNTGAAAKASVIELNKRAYAAIRSYTLGGMEPHAKRIVIFGGYNYNSGWGLYDTYRNPQDLPGGGTDRYIMGTYHSYFQNLADHLKRVDDVKREFVDVHDIPVYLGEFGYEHRGVITDTLLDSYRQIANKAIAGQFAFSVWDDNGWYQIYNRATGQFNALKDQVLDINN</sequence>
<dbReference type="InterPro" id="IPR050386">
    <property type="entry name" value="Glycosyl_hydrolase_5"/>
</dbReference>
<dbReference type="GO" id="GO:0030245">
    <property type="term" value="P:cellulose catabolic process"/>
    <property type="evidence" value="ECO:0007669"/>
    <property type="project" value="UniProtKB-KW"/>
</dbReference>
<dbReference type="PANTHER" id="PTHR31297">
    <property type="entry name" value="GLUCAN ENDO-1,6-BETA-GLUCOSIDASE B"/>
    <property type="match status" value="1"/>
</dbReference>
<dbReference type="KEGG" id="pbd:PBOR_13330"/>
<dbReference type="InterPro" id="IPR001547">
    <property type="entry name" value="Glyco_hydro_5"/>
</dbReference>
<evidence type="ECO:0000259" key="9">
    <source>
        <dbReference type="Pfam" id="PF00150"/>
    </source>
</evidence>
<dbReference type="PANTHER" id="PTHR31297:SF41">
    <property type="entry name" value="ENDOGLUCANASE, PUTATIVE (AFU_ORTHOLOGUE AFUA_5G01830)-RELATED"/>
    <property type="match status" value="1"/>
</dbReference>